<dbReference type="Proteomes" id="UP000683360">
    <property type="component" value="Unassembled WGS sequence"/>
</dbReference>
<evidence type="ECO:0000313" key="2">
    <source>
        <dbReference type="EMBL" id="CAG2187813.1"/>
    </source>
</evidence>
<proteinExistence type="predicted"/>
<evidence type="ECO:0000259" key="1">
    <source>
        <dbReference type="PROSITE" id="PS50041"/>
    </source>
</evidence>
<reference evidence="2" key="1">
    <citation type="submission" date="2021-03" db="EMBL/GenBank/DDBJ databases">
        <authorList>
            <person name="Bekaert M."/>
        </authorList>
    </citation>
    <scope>NUCLEOTIDE SEQUENCE</scope>
</reference>
<dbReference type="Pfam" id="PF00059">
    <property type="entry name" value="Lectin_C"/>
    <property type="match status" value="1"/>
</dbReference>
<dbReference type="InterPro" id="IPR016186">
    <property type="entry name" value="C-type_lectin-like/link_sf"/>
</dbReference>
<dbReference type="EMBL" id="CAJPWZ010000185">
    <property type="protein sequence ID" value="CAG2187813.1"/>
    <property type="molecule type" value="Genomic_DNA"/>
</dbReference>
<protein>
    <recommendedName>
        <fullName evidence="1">C-type lectin domain-containing protein</fullName>
    </recommendedName>
</protein>
<organism evidence="2 3">
    <name type="scientific">Mytilus edulis</name>
    <name type="common">Blue mussel</name>
    <dbReference type="NCBI Taxonomy" id="6550"/>
    <lineage>
        <taxon>Eukaryota</taxon>
        <taxon>Metazoa</taxon>
        <taxon>Spiralia</taxon>
        <taxon>Lophotrochozoa</taxon>
        <taxon>Mollusca</taxon>
        <taxon>Bivalvia</taxon>
        <taxon>Autobranchia</taxon>
        <taxon>Pteriomorphia</taxon>
        <taxon>Mytilida</taxon>
        <taxon>Mytiloidea</taxon>
        <taxon>Mytilidae</taxon>
        <taxon>Mytilinae</taxon>
        <taxon>Mytilus</taxon>
    </lineage>
</organism>
<dbReference type="CDD" id="cd00037">
    <property type="entry name" value="CLECT"/>
    <property type="match status" value="1"/>
</dbReference>
<dbReference type="OrthoDB" id="10671763at2759"/>
<dbReference type="InterPro" id="IPR016187">
    <property type="entry name" value="CTDL_fold"/>
</dbReference>
<sequence length="329" mass="36739">MSFFFFLNRPPPGEFRIVGKGSFEAGSVLLLSCIIPTFTGHASLSRENVVYTICTPDACDTNPMVNYTFASNTSGIFVSIDPLTMTENGTKWHCNHNFDNTFIQCLFNLQQRLARSPLNQLFVPPPGELSIVGKGSFEAGSALLLSCIIPTFTGFALWYKDNVLYAYCTPDTCDTDKPMVNSSTSGIFVLIDPLTMTENGTEWGVVIIFTTLSIQCLFASCTDPGAYLANFETLEEAMFMKVFLQRNKTGISYFVGGRNVNRYLSSGDWRWIKHGNATKMTYFAFAPGQPSWSAEKGEDCMFFYANDRYNFYNVMCDNGHFLGGFICEI</sequence>
<accession>A0A8S3PXG9</accession>
<dbReference type="SUPFAM" id="SSF56436">
    <property type="entry name" value="C-type lectin-like"/>
    <property type="match status" value="1"/>
</dbReference>
<comment type="caution">
    <text evidence="2">The sequence shown here is derived from an EMBL/GenBank/DDBJ whole genome shotgun (WGS) entry which is preliminary data.</text>
</comment>
<dbReference type="InterPro" id="IPR001304">
    <property type="entry name" value="C-type_lectin-like"/>
</dbReference>
<keyword evidence="3" id="KW-1185">Reference proteome</keyword>
<evidence type="ECO:0000313" key="3">
    <source>
        <dbReference type="Proteomes" id="UP000683360"/>
    </source>
</evidence>
<gene>
    <name evidence="2" type="ORF">MEDL_3273</name>
</gene>
<dbReference type="Gene3D" id="3.10.100.10">
    <property type="entry name" value="Mannose-Binding Protein A, subunit A"/>
    <property type="match status" value="1"/>
</dbReference>
<dbReference type="PROSITE" id="PS50041">
    <property type="entry name" value="C_TYPE_LECTIN_2"/>
    <property type="match status" value="1"/>
</dbReference>
<feature type="domain" description="C-type lectin" evidence="1">
    <location>
        <begin position="221"/>
        <end position="317"/>
    </location>
</feature>
<name>A0A8S3PXG9_MYTED</name>
<dbReference type="AlphaFoldDB" id="A0A8S3PXG9"/>